<accession>A0ABS1HK88</accession>
<dbReference type="RefSeq" id="WP_200464922.1">
    <property type="nucleotide sequence ID" value="NZ_JAENRR010000020.1"/>
</dbReference>
<evidence type="ECO:0000313" key="1">
    <source>
        <dbReference type="EMBL" id="MBK3517693.1"/>
    </source>
</evidence>
<keyword evidence="2" id="KW-1185">Reference proteome</keyword>
<protein>
    <submittedName>
        <fullName evidence="1">Uncharacterized protein</fullName>
    </submittedName>
</protein>
<comment type="caution">
    <text evidence="1">The sequence shown here is derived from an EMBL/GenBank/DDBJ whole genome shotgun (WGS) entry which is preliminary data.</text>
</comment>
<dbReference type="EMBL" id="JAENRR010000020">
    <property type="protein sequence ID" value="MBK3517693.1"/>
    <property type="molecule type" value="Genomic_DNA"/>
</dbReference>
<gene>
    <name evidence="1" type="ORF">JIV24_10150</name>
</gene>
<evidence type="ECO:0000313" key="2">
    <source>
        <dbReference type="Proteomes" id="UP000605676"/>
    </source>
</evidence>
<sequence length="47" mass="5260">MTQIVLNSSFLVSQKDLNSLQFLIVISYLFFGSQAEAIPQQVILSLD</sequence>
<reference evidence="1 2" key="1">
    <citation type="submission" date="2021-01" db="EMBL/GenBank/DDBJ databases">
        <title>Carboxyliciviraga sp.nov., isolated from coastal sediments.</title>
        <authorList>
            <person name="Lu D."/>
            <person name="Zhang T."/>
        </authorList>
    </citation>
    <scope>NUCLEOTIDE SEQUENCE [LARGE SCALE GENOMIC DNA]</scope>
    <source>
        <strain evidence="1 2">N1Y132</strain>
    </source>
</reference>
<dbReference type="Proteomes" id="UP000605676">
    <property type="component" value="Unassembled WGS sequence"/>
</dbReference>
<proteinExistence type="predicted"/>
<organism evidence="1 2">
    <name type="scientific">Carboxylicivirga marina</name>
    <dbReference type="NCBI Taxonomy" id="2800988"/>
    <lineage>
        <taxon>Bacteria</taxon>
        <taxon>Pseudomonadati</taxon>
        <taxon>Bacteroidota</taxon>
        <taxon>Bacteroidia</taxon>
        <taxon>Marinilabiliales</taxon>
        <taxon>Marinilabiliaceae</taxon>
        <taxon>Carboxylicivirga</taxon>
    </lineage>
</organism>
<name>A0ABS1HK88_9BACT</name>